<evidence type="ECO:0000313" key="1">
    <source>
        <dbReference type="EMBL" id="CAK9858679.1"/>
    </source>
</evidence>
<name>A0ABP1A815_9BRYO</name>
<accession>A0ABP1A815</accession>
<organism evidence="1 2">
    <name type="scientific">Sphagnum jensenii</name>
    <dbReference type="NCBI Taxonomy" id="128206"/>
    <lineage>
        <taxon>Eukaryota</taxon>
        <taxon>Viridiplantae</taxon>
        <taxon>Streptophyta</taxon>
        <taxon>Embryophyta</taxon>
        <taxon>Bryophyta</taxon>
        <taxon>Sphagnophytina</taxon>
        <taxon>Sphagnopsida</taxon>
        <taxon>Sphagnales</taxon>
        <taxon>Sphagnaceae</taxon>
        <taxon>Sphagnum</taxon>
    </lineage>
</organism>
<evidence type="ECO:0000313" key="2">
    <source>
        <dbReference type="Proteomes" id="UP001497522"/>
    </source>
</evidence>
<dbReference type="Proteomes" id="UP001497522">
    <property type="component" value="Chromosome 1"/>
</dbReference>
<gene>
    <name evidence="1" type="ORF">CSSPJE1EN2_LOCUS1674</name>
</gene>
<dbReference type="EMBL" id="OZ023702">
    <property type="protein sequence ID" value="CAK9858679.1"/>
    <property type="molecule type" value="Genomic_DNA"/>
</dbReference>
<reference evidence="1 2" key="1">
    <citation type="submission" date="2024-03" db="EMBL/GenBank/DDBJ databases">
        <authorList>
            <consortium name="ELIXIR-Norway"/>
            <consortium name="Elixir Norway"/>
        </authorList>
    </citation>
    <scope>NUCLEOTIDE SEQUENCE [LARGE SCALE GENOMIC DNA]</scope>
</reference>
<sequence length="69" mass="7705">MVWHYQCKRNIVVGVYTGEQAEEEEALLVLFLAVVDKTTNLGGRSRAALVLLELLARSSWRRFGIRGGG</sequence>
<proteinExistence type="predicted"/>
<keyword evidence="2" id="KW-1185">Reference proteome</keyword>
<protein>
    <submittedName>
        <fullName evidence="1">Uncharacterized protein</fullName>
    </submittedName>
</protein>